<dbReference type="AlphaFoldDB" id="A0A446BJS0"/>
<evidence type="ECO:0000313" key="1">
    <source>
        <dbReference type="EMBL" id="SPQ22729.1"/>
    </source>
</evidence>
<sequence>MKCHARIRGLLQCPAAPAGADKHAQNISPIDLARLIHFYSHNLRGQLALVAEKAQHNAKLKGTEAAQRSLIHAGMAEDR</sequence>
<dbReference type="EMBL" id="OUUZ01000009">
    <property type="protein sequence ID" value="SPQ22729.1"/>
    <property type="molecule type" value="Genomic_DNA"/>
</dbReference>
<reference evidence="1 2" key="1">
    <citation type="submission" date="2018-04" db="EMBL/GenBank/DDBJ databases">
        <authorList>
            <person name="Huttner S."/>
            <person name="Dainat J."/>
        </authorList>
    </citation>
    <scope>NUCLEOTIDE SEQUENCE [LARGE SCALE GENOMIC DNA]</scope>
</reference>
<name>A0A446BJS0_9PEZI</name>
<gene>
    <name evidence="1" type="ORF">TT172_LOCUS5148</name>
</gene>
<proteinExistence type="predicted"/>
<protein>
    <submittedName>
        <fullName evidence="1">1758ad38-e98f-45ee-ab4e-753767fab624</fullName>
    </submittedName>
</protein>
<organism evidence="1 2">
    <name type="scientific">Thermothielavioides terrestris</name>
    <dbReference type="NCBI Taxonomy" id="2587410"/>
    <lineage>
        <taxon>Eukaryota</taxon>
        <taxon>Fungi</taxon>
        <taxon>Dikarya</taxon>
        <taxon>Ascomycota</taxon>
        <taxon>Pezizomycotina</taxon>
        <taxon>Sordariomycetes</taxon>
        <taxon>Sordariomycetidae</taxon>
        <taxon>Sordariales</taxon>
        <taxon>Chaetomiaceae</taxon>
        <taxon>Thermothielavioides</taxon>
    </lineage>
</organism>
<evidence type="ECO:0000313" key="2">
    <source>
        <dbReference type="Proteomes" id="UP000289323"/>
    </source>
</evidence>
<dbReference type="Proteomes" id="UP000289323">
    <property type="component" value="Unassembled WGS sequence"/>
</dbReference>
<accession>A0A446BJS0</accession>